<gene>
    <name evidence="2" type="ORF">CC86DRAFT_403640</name>
</gene>
<feature type="compositionally biased region" description="Polar residues" evidence="1">
    <location>
        <begin position="9"/>
        <end position="21"/>
    </location>
</feature>
<evidence type="ECO:0000313" key="2">
    <source>
        <dbReference type="EMBL" id="KAF2828989.1"/>
    </source>
</evidence>
<organism evidence="2 3">
    <name type="scientific">Ophiobolus disseminans</name>
    <dbReference type="NCBI Taxonomy" id="1469910"/>
    <lineage>
        <taxon>Eukaryota</taxon>
        <taxon>Fungi</taxon>
        <taxon>Dikarya</taxon>
        <taxon>Ascomycota</taxon>
        <taxon>Pezizomycotina</taxon>
        <taxon>Dothideomycetes</taxon>
        <taxon>Pleosporomycetidae</taxon>
        <taxon>Pleosporales</taxon>
        <taxon>Pleosporineae</taxon>
        <taxon>Phaeosphaeriaceae</taxon>
        <taxon>Ophiobolus</taxon>
    </lineage>
</organism>
<reference evidence="2" key="1">
    <citation type="journal article" date="2020" name="Stud. Mycol.">
        <title>101 Dothideomycetes genomes: a test case for predicting lifestyles and emergence of pathogens.</title>
        <authorList>
            <person name="Haridas S."/>
            <person name="Albert R."/>
            <person name="Binder M."/>
            <person name="Bloem J."/>
            <person name="Labutti K."/>
            <person name="Salamov A."/>
            <person name="Andreopoulos B."/>
            <person name="Baker S."/>
            <person name="Barry K."/>
            <person name="Bills G."/>
            <person name="Bluhm B."/>
            <person name="Cannon C."/>
            <person name="Castanera R."/>
            <person name="Culley D."/>
            <person name="Daum C."/>
            <person name="Ezra D."/>
            <person name="Gonzalez J."/>
            <person name="Henrissat B."/>
            <person name="Kuo A."/>
            <person name="Liang C."/>
            <person name="Lipzen A."/>
            <person name="Lutzoni F."/>
            <person name="Magnuson J."/>
            <person name="Mondo S."/>
            <person name="Nolan M."/>
            <person name="Ohm R."/>
            <person name="Pangilinan J."/>
            <person name="Park H.-J."/>
            <person name="Ramirez L."/>
            <person name="Alfaro M."/>
            <person name="Sun H."/>
            <person name="Tritt A."/>
            <person name="Yoshinaga Y."/>
            <person name="Zwiers L.-H."/>
            <person name="Turgeon B."/>
            <person name="Goodwin S."/>
            <person name="Spatafora J."/>
            <person name="Crous P."/>
            <person name="Grigoriev I."/>
        </authorList>
    </citation>
    <scope>NUCLEOTIDE SEQUENCE</scope>
    <source>
        <strain evidence="2">CBS 113818</strain>
    </source>
</reference>
<feature type="region of interest" description="Disordered" evidence="1">
    <location>
        <begin position="1"/>
        <end position="29"/>
    </location>
</feature>
<feature type="region of interest" description="Disordered" evidence="1">
    <location>
        <begin position="175"/>
        <end position="202"/>
    </location>
</feature>
<accession>A0A6A7A8D4</accession>
<name>A0A6A7A8D4_9PLEO</name>
<sequence>MPDNHRTTDQANDVSEVQQEPAQVFPPSPVLSNIDNSIDAYEIPKPRDEGSATVETPTKLPRAYTVVKSDTIVQGKLFKRPSLFNPADATKAEMLYLLLLAGEDISEVTLMPCHPLAEHMVKVRSARARSGKTGTFFTEEEVEAHLAATSNNEPLRHHKIRRAWQKKLKLDKLDAGGDVDEDESDREELEQDRREEEQRAATPPLRTYTMPQSRSYLLALKRQAKLDARYNPFSDYEYIPVSDIAAAETYIAPARDTYLRDHHGDILFSMRVQRLVREILRYREVVRDAEFDLAGMGMGGEMSAEVRRAVYMRDRVERELVGCVMERVEGGVEEAEGMVGEFFGVGGGR</sequence>
<evidence type="ECO:0000313" key="3">
    <source>
        <dbReference type="Proteomes" id="UP000799424"/>
    </source>
</evidence>
<protein>
    <submittedName>
        <fullName evidence="2">Uncharacterized protein</fullName>
    </submittedName>
</protein>
<evidence type="ECO:0000256" key="1">
    <source>
        <dbReference type="SAM" id="MobiDB-lite"/>
    </source>
</evidence>
<proteinExistence type="predicted"/>
<dbReference type="Proteomes" id="UP000799424">
    <property type="component" value="Unassembled WGS sequence"/>
</dbReference>
<keyword evidence="3" id="KW-1185">Reference proteome</keyword>
<dbReference type="EMBL" id="MU006221">
    <property type="protein sequence ID" value="KAF2828989.1"/>
    <property type="molecule type" value="Genomic_DNA"/>
</dbReference>
<dbReference type="AlphaFoldDB" id="A0A6A7A8D4"/>
<feature type="compositionally biased region" description="Acidic residues" evidence="1">
    <location>
        <begin position="177"/>
        <end position="190"/>
    </location>
</feature>